<dbReference type="Proteomes" id="UP000553059">
    <property type="component" value="Unassembled WGS sequence"/>
</dbReference>
<dbReference type="PANTHER" id="PTHR43155">
    <property type="entry name" value="CYCLIC DI-GMP PHOSPHODIESTERASE PA4108-RELATED"/>
    <property type="match status" value="1"/>
</dbReference>
<proteinExistence type="predicted"/>
<dbReference type="SUPFAM" id="SSF109604">
    <property type="entry name" value="HD-domain/PDEase-like"/>
    <property type="match status" value="2"/>
</dbReference>
<accession>A0A7C6Z397</accession>
<dbReference type="Pfam" id="PF01966">
    <property type="entry name" value="HD"/>
    <property type="match status" value="1"/>
</dbReference>
<dbReference type="PROSITE" id="PS51832">
    <property type="entry name" value="HD_GYP"/>
    <property type="match status" value="1"/>
</dbReference>
<gene>
    <name evidence="2" type="ORF">GX523_04685</name>
</gene>
<evidence type="ECO:0000313" key="3">
    <source>
        <dbReference type="Proteomes" id="UP000553059"/>
    </source>
</evidence>
<dbReference type="AlphaFoldDB" id="A0A7C6Z397"/>
<dbReference type="InterPro" id="IPR037522">
    <property type="entry name" value="HD_GYP_dom"/>
</dbReference>
<dbReference type="EMBL" id="DUTF01000106">
    <property type="protein sequence ID" value="HHY26044.1"/>
    <property type="molecule type" value="Genomic_DNA"/>
</dbReference>
<dbReference type="CDD" id="cd00077">
    <property type="entry name" value="HDc"/>
    <property type="match status" value="2"/>
</dbReference>
<dbReference type="SMART" id="SM00471">
    <property type="entry name" value="HDc"/>
    <property type="match status" value="2"/>
</dbReference>
<dbReference type="Gene3D" id="1.10.3210.10">
    <property type="entry name" value="Hypothetical protein af1432"/>
    <property type="match status" value="2"/>
</dbReference>
<dbReference type="InterPro" id="IPR003607">
    <property type="entry name" value="HD/PDEase_dom"/>
</dbReference>
<feature type="domain" description="HD-GYP" evidence="1">
    <location>
        <begin position="223"/>
        <end position="407"/>
    </location>
</feature>
<protein>
    <submittedName>
        <fullName evidence="2">HD domain-containing protein</fullName>
    </submittedName>
</protein>
<reference evidence="2 3" key="1">
    <citation type="journal article" date="2020" name="Biotechnol. Biofuels">
        <title>New insights from the biogas microbiome by comprehensive genome-resolved metagenomics of nearly 1600 species originating from multiple anaerobic digesters.</title>
        <authorList>
            <person name="Campanaro S."/>
            <person name="Treu L."/>
            <person name="Rodriguez-R L.M."/>
            <person name="Kovalovszki A."/>
            <person name="Ziels R.M."/>
            <person name="Maus I."/>
            <person name="Zhu X."/>
            <person name="Kougias P.G."/>
            <person name="Basile A."/>
            <person name="Luo G."/>
            <person name="Schluter A."/>
            <person name="Konstantinidis K.T."/>
            <person name="Angelidaki I."/>
        </authorList>
    </citation>
    <scope>NUCLEOTIDE SEQUENCE [LARGE SCALE GENOMIC DNA]</scope>
    <source>
        <strain evidence="2">AS05jafATM_4</strain>
    </source>
</reference>
<sequence length="407" mass="45800">MRSEALYIRRMWNFSKALDLALIDEEVEKGLNIPIGLRHGERVGYISLKIGIALGLSHKELIQLLIAGLMHDIGAVGGFHKFHGTPFWVREHTLLGAEIVHRFPDGDILSEIVRHHHEAPHSNYGVLKTEPSQVSINSKIISLADKVDVKLSRKVLNREEREKLVHWVKEYEGKLFYSEVIPAFLEVAATEAFWLDLEHQDLLQVSLDLLFDEWDVWSTPKVCNQDTRVLASTFADLIDQKSSFTARHSRSVADTAKKLAEGLGWEKKALKEIWIAGMVHDLGKLAIPKKVLDKPGPLDSHEIELVRTHTYHTYHLLAGAGFPHHVTQWAAYHHERLDGKGYPFGIGADKLDTGARLMTIADMFTALTEDRPYRKALSPGEALAIIERGSGTAVDPVLVEHAREMLT</sequence>
<comment type="caution">
    <text evidence="2">The sequence shown here is derived from an EMBL/GenBank/DDBJ whole genome shotgun (WGS) entry which is preliminary data.</text>
</comment>
<evidence type="ECO:0000259" key="1">
    <source>
        <dbReference type="PROSITE" id="PS51832"/>
    </source>
</evidence>
<name>A0A7C6Z397_9FIRM</name>
<dbReference type="InterPro" id="IPR006674">
    <property type="entry name" value="HD_domain"/>
</dbReference>
<evidence type="ECO:0000313" key="2">
    <source>
        <dbReference type="EMBL" id="HHY26044.1"/>
    </source>
</evidence>
<dbReference type="Pfam" id="PF13487">
    <property type="entry name" value="HD_5"/>
    <property type="match status" value="1"/>
</dbReference>
<dbReference type="PANTHER" id="PTHR43155:SF1">
    <property type="entry name" value="3'3'-CGAMP-SPECIFIC PHOSPHODIESTERASE 1"/>
    <property type="match status" value="1"/>
</dbReference>
<organism evidence="2 3">
    <name type="scientific">Desulfitobacterium dehalogenans</name>
    <dbReference type="NCBI Taxonomy" id="36854"/>
    <lineage>
        <taxon>Bacteria</taxon>
        <taxon>Bacillati</taxon>
        <taxon>Bacillota</taxon>
        <taxon>Clostridia</taxon>
        <taxon>Eubacteriales</taxon>
        <taxon>Desulfitobacteriaceae</taxon>
        <taxon>Desulfitobacterium</taxon>
    </lineage>
</organism>